<accession>A0A1M5RYR9</accession>
<evidence type="ECO:0000313" key="2">
    <source>
        <dbReference type="EMBL" id="SHH31375.1"/>
    </source>
</evidence>
<keyword evidence="3" id="KW-1185">Reference proteome</keyword>
<dbReference type="Proteomes" id="UP000184074">
    <property type="component" value="Unassembled WGS sequence"/>
</dbReference>
<dbReference type="RefSeq" id="WP_072902043.1">
    <property type="nucleotide sequence ID" value="NZ_FQXB01000005.1"/>
</dbReference>
<protein>
    <recommendedName>
        <fullName evidence="4">DUF3445 domain-containing protein</fullName>
    </recommendedName>
</protein>
<evidence type="ECO:0000313" key="3">
    <source>
        <dbReference type="Proteomes" id="UP000184074"/>
    </source>
</evidence>
<organism evidence="2 3">
    <name type="scientific">Cognatiyoonia sediminum</name>
    <dbReference type="NCBI Taxonomy" id="1508389"/>
    <lineage>
        <taxon>Bacteria</taxon>
        <taxon>Pseudomonadati</taxon>
        <taxon>Pseudomonadota</taxon>
        <taxon>Alphaproteobacteria</taxon>
        <taxon>Rhodobacterales</taxon>
        <taxon>Paracoccaceae</taxon>
        <taxon>Cognatiyoonia</taxon>
    </lineage>
</organism>
<feature type="compositionally biased region" description="Polar residues" evidence="1">
    <location>
        <begin position="1"/>
        <end position="17"/>
    </location>
</feature>
<sequence length="247" mass="28091">MATKPVLQNQLDPNQRSVAARSLPGMQPLRGVDWITVDEAYSTQLAEKARLLATKEDAVLRCLPDAQEPAREVLSEVLQLLRDRTDFEVRYQHVICPDKTRIDLNFELPLQTLSKLIQEDICILQKIGDEHVLTAALLCFPASWTLAEKIGKPLIAIHRPVPEYDTNIAKRVQRLFDGVRVGQPMWRANFLNYSDPALHHPRTEAEPRTDDHMAGTYERSERQTVWRLPKTGAVVFSVHTTITKPNS</sequence>
<gene>
    <name evidence="2" type="ORF">SAMN05444003_2765</name>
</gene>
<feature type="region of interest" description="Disordered" evidence="1">
    <location>
        <begin position="1"/>
        <end position="20"/>
    </location>
</feature>
<dbReference type="EMBL" id="FQXB01000005">
    <property type="protein sequence ID" value="SHH31375.1"/>
    <property type="molecule type" value="Genomic_DNA"/>
</dbReference>
<dbReference type="OrthoDB" id="5242510at2"/>
<dbReference type="STRING" id="1508389.SAMN05444003_2765"/>
<evidence type="ECO:0000256" key="1">
    <source>
        <dbReference type="SAM" id="MobiDB-lite"/>
    </source>
</evidence>
<dbReference type="AlphaFoldDB" id="A0A1M5RYR9"/>
<name>A0A1M5RYR9_9RHOB</name>
<proteinExistence type="predicted"/>
<dbReference type="Pfam" id="PF11927">
    <property type="entry name" value="HODM_asu-like"/>
    <property type="match status" value="1"/>
</dbReference>
<dbReference type="InterPro" id="IPR021848">
    <property type="entry name" value="HODM_asu-like"/>
</dbReference>
<evidence type="ECO:0008006" key="4">
    <source>
        <dbReference type="Google" id="ProtNLM"/>
    </source>
</evidence>
<reference evidence="2 3" key="1">
    <citation type="submission" date="2016-11" db="EMBL/GenBank/DDBJ databases">
        <authorList>
            <person name="Jaros S."/>
            <person name="Januszkiewicz K."/>
            <person name="Wedrychowicz H."/>
        </authorList>
    </citation>
    <scope>NUCLEOTIDE SEQUENCE [LARGE SCALE GENOMIC DNA]</scope>
    <source>
        <strain evidence="2 3">DSM 28715</strain>
    </source>
</reference>